<accession>A0ACC2T4R5</accession>
<dbReference type="EMBL" id="QTSX02003623">
    <property type="protein sequence ID" value="KAJ9069556.1"/>
    <property type="molecule type" value="Genomic_DNA"/>
</dbReference>
<keyword evidence="2" id="KW-1185">Reference proteome</keyword>
<dbReference type="Proteomes" id="UP001165960">
    <property type="component" value="Unassembled WGS sequence"/>
</dbReference>
<evidence type="ECO:0000313" key="2">
    <source>
        <dbReference type="Proteomes" id="UP001165960"/>
    </source>
</evidence>
<protein>
    <submittedName>
        <fullName evidence="1">Uncharacterized protein</fullName>
    </submittedName>
</protein>
<comment type="caution">
    <text evidence="1">The sequence shown here is derived from an EMBL/GenBank/DDBJ whole genome shotgun (WGS) entry which is preliminary data.</text>
</comment>
<reference evidence="1" key="1">
    <citation type="submission" date="2022-04" db="EMBL/GenBank/DDBJ databases">
        <title>Genome of the entomopathogenic fungus Entomophthora muscae.</title>
        <authorList>
            <person name="Elya C."/>
            <person name="Lovett B.R."/>
            <person name="Lee E."/>
            <person name="Macias A.M."/>
            <person name="Hajek A.E."/>
            <person name="De Bivort B.L."/>
            <person name="Kasson M.T."/>
            <person name="De Fine Licht H.H."/>
            <person name="Stajich J.E."/>
        </authorList>
    </citation>
    <scope>NUCLEOTIDE SEQUENCE</scope>
    <source>
        <strain evidence="1">Berkeley</strain>
    </source>
</reference>
<name>A0ACC2T4R5_9FUNG</name>
<organism evidence="1 2">
    <name type="scientific">Entomophthora muscae</name>
    <dbReference type="NCBI Taxonomy" id="34485"/>
    <lineage>
        <taxon>Eukaryota</taxon>
        <taxon>Fungi</taxon>
        <taxon>Fungi incertae sedis</taxon>
        <taxon>Zoopagomycota</taxon>
        <taxon>Entomophthoromycotina</taxon>
        <taxon>Entomophthoromycetes</taxon>
        <taxon>Entomophthorales</taxon>
        <taxon>Entomophthoraceae</taxon>
        <taxon>Entomophthora</taxon>
    </lineage>
</organism>
<evidence type="ECO:0000313" key="1">
    <source>
        <dbReference type="EMBL" id="KAJ9069556.1"/>
    </source>
</evidence>
<sequence length="127" mass="14361">MPRPAIQPLDSDRQKHRRNWAETSSSDKIAFKLCKARDRSTRRQNKPKAAKITCAPGNISKAMPIPAQPARKRWSALNPSKTCRRFIHQPNIQKNMLTLLPALSTCQVSLFNAIHEGQFDLQGLSET</sequence>
<proteinExistence type="predicted"/>
<gene>
    <name evidence="1" type="ORF">DSO57_1017360</name>
</gene>